<name>A0A0X3BK20_9EURY</name>
<gene>
    <name evidence="1" type="ORF">MMAB1_0657</name>
</gene>
<proteinExistence type="predicted"/>
<dbReference type="Proteomes" id="UP000069850">
    <property type="component" value="Chromosome 1"/>
</dbReference>
<dbReference type="AlphaFoldDB" id="A0A0X3BK20"/>
<protein>
    <submittedName>
        <fullName evidence="1">Uncharacterized protein</fullName>
    </submittedName>
</protein>
<sequence>MPEGLFKEFRCRGLARGVEQREGDRIDEVVVRPVVQAGEGLIERGGNVSVEDRQVSLHQIDVLLDVLVHGSLELFKPPVPERFWLLRLFHNLEVIRQRDICFYMVSGPGGGAASPMTLERGGRSPGLRRTRETEGLIHPAGKCCRRIWVCSFWSLPVYASTWKGSVGAWI</sequence>
<dbReference type="KEGG" id="mema:MMAB1_0657"/>
<evidence type="ECO:0000313" key="2">
    <source>
        <dbReference type="Proteomes" id="UP000069850"/>
    </source>
</evidence>
<accession>A0A0X3BK20</accession>
<organism evidence="1 2">
    <name type="scientific">Methanoculleus bourgensis</name>
    <dbReference type="NCBI Taxonomy" id="83986"/>
    <lineage>
        <taxon>Archaea</taxon>
        <taxon>Methanobacteriati</taxon>
        <taxon>Methanobacteriota</taxon>
        <taxon>Stenosarchaea group</taxon>
        <taxon>Methanomicrobia</taxon>
        <taxon>Methanomicrobiales</taxon>
        <taxon>Methanomicrobiaceae</taxon>
        <taxon>Methanoculleus</taxon>
    </lineage>
</organism>
<evidence type="ECO:0000313" key="1">
    <source>
        <dbReference type="EMBL" id="CVK31874.1"/>
    </source>
</evidence>
<reference evidence="1 2" key="1">
    <citation type="submission" date="2016-01" db="EMBL/GenBank/DDBJ databases">
        <authorList>
            <person name="Manzoor S."/>
        </authorList>
    </citation>
    <scope>NUCLEOTIDE SEQUENCE [LARGE SCALE GENOMIC DNA]</scope>
    <source>
        <strain evidence="1">Methanoculleus sp MAB1</strain>
    </source>
</reference>
<dbReference type="EMBL" id="LT158599">
    <property type="protein sequence ID" value="CVK31874.1"/>
    <property type="molecule type" value="Genomic_DNA"/>
</dbReference>